<keyword evidence="2" id="KW-1185">Reference proteome</keyword>
<accession>A0A168ITB2</accession>
<dbReference type="EMBL" id="AMYB01000007">
    <property type="protein sequence ID" value="OAD00332.1"/>
    <property type="molecule type" value="Genomic_DNA"/>
</dbReference>
<protein>
    <submittedName>
        <fullName evidence="1">Uncharacterized protein</fullName>
    </submittedName>
</protein>
<dbReference type="Proteomes" id="UP000077051">
    <property type="component" value="Unassembled WGS sequence"/>
</dbReference>
<evidence type="ECO:0000313" key="2">
    <source>
        <dbReference type="Proteomes" id="UP000077051"/>
    </source>
</evidence>
<organism evidence="1 2">
    <name type="scientific">Mucor lusitanicus CBS 277.49</name>
    <dbReference type="NCBI Taxonomy" id="747725"/>
    <lineage>
        <taxon>Eukaryota</taxon>
        <taxon>Fungi</taxon>
        <taxon>Fungi incertae sedis</taxon>
        <taxon>Mucoromycota</taxon>
        <taxon>Mucoromycotina</taxon>
        <taxon>Mucoromycetes</taxon>
        <taxon>Mucorales</taxon>
        <taxon>Mucorineae</taxon>
        <taxon>Mucoraceae</taxon>
        <taxon>Mucor</taxon>
    </lineage>
</organism>
<dbReference type="AlphaFoldDB" id="A0A168ITB2"/>
<sequence length="233" mass="26172">MWSWDKKISLHINKGSSLIAHDEKIEKAYVSQRYRAGKLGSVRWCISNKNLVKARGKLGLSSSKIHNTDANKAQSLLSSFTLPALLRFIMFWIAGDGTVQYDTYQDKSTKAITTVYQELTFFARDAQIMALLKEALDQKGLPPGYSSVSQITGNRLNVLHLKKRTILNDAILEALADLPEAILHPNWSCSADSLPRQSIEFHQQSCIHEFRFTSTSRIALMTNFSASLSSKLH</sequence>
<dbReference type="VEuPathDB" id="FungiDB:MUCCIDRAFT_166118"/>
<gene>
    <name evidence="1" type="ORF">MUCCIDRAFT_166118</name>
</gene>
<comment type="caution">
    <text evidence="1">The sequence shown here is derived from an EMBL/GenBank/DDBJ whole genome shotgun (WGS) entry which is preliminary data.</text>
</comment>
<proteinExistence type="predicted"/>
<reference evidence="1 2" key="1">
    <citation type="submission" date="2015-06" db="EMBL/GenBank/DDBJ databases">
        <title>Expansion of signal transduction pathways in fungi by whole-genome duplication.</title>
        <authorList>
            <consortium name="DOE Joint Genome Institute"/>
            <person name="Corrochano L.M."/>
            <person name="Kuo A."/>
            <person name="Marcet-Houben M."/>
            <person name="Polaino S."/>
            <person name="Salamov A."/>
            <person name="Villalobos J.M."/>
            <person name="Alvarez M.I."/>
            <person name="Avalos J."/>
            <person name="Benito E.P."/>
            <person name="Benoit I."/>
            <person name="Burger G."/>
            <person name="Camino L.P."/>
            <person name="Canovas D."/>
            <person name="Cerda-Olmedo E."/>
            <person name="Cheng J.-F."/>
            <person name="Dominguez A."/>
            <person name="Elias M."/>
            <person name="Eslava A.P."/>
            <person name="Glaser F."/>
            <person name="Grimwood J."/>
            <person name="Gutierrez G."/>
            <person name="Heitman J."/>
            <person name="Henrissat B."/>
            <person name="Iturriaga E.A."/>
            <person name="Lang B.F."/>
            <person name="Lavin J.L."/>
            <person name="Lee S."/>
            <person name="Li W."/>
            <person name="Lindquist E."/>
            <person name="Lopez-Garcia S."/>
            <person name="Luque E.M."/>
            <person name="Marcos A.T."/>
            <person name="Martin J."/>
            <person name="Mccluskey K."/>
            <person name="Medina H.R."/>
            <person name="Miralles-Duran A."/>
            <person name="Miyazaki A."/>
            <person name="Munoz-Torres E."/>
            <person name="Oguiza J.A."/>
            <person name="Ohm R."/>
            <person name="Olmedo M."/>
            <person name="Orejas M."/>
            <person name="Ortiz-Castellanos L."/>
            <person name="Pisabarro A.G."/>
            <person name="Rodriguez-Romero J."/>
            <person name="Ruiz-Herrera J."/>
            <person name="Ruiz-Vazquez R."/>
            <person name="Sanz C."/>
            <person name="Schackwitz W."/>
            <person name="Schmutz J."/>
            <person name="Shahriari M."/>
            <person name="Shelest E."/>
            <person name="Silva-Franco F."/>
            <person name="Soanes D."/>
            <person name="Syed K."/>
            <person name="Tagua V.G."/>
            <person name="Talbot N.J."/>
            <person name="Thon M."/>
            <person name="De Vries R.P."/>
            <person name="Wiebenga A."/>
            <person name="Yadav J.S."/>
            <person name="Braun E.L."/>
            <person name="Baker S."/>
            <person name="Garre V."/>
            <person name="Horwitz B."/>
            <person name="Torres-Martinez S."/>
            <person name="Idnurm A."/>
            <person name="Herrera-Estrella A."/>
            <person name="Gabaldon T."/>
            <person name="Grigoriev I.V."/>
        </authorList>
    </citation>
    <scope>NUCLEOTIDE SEQUENCE [LARGE SCALE GENOMIC DNA]</scope>
    <source>
        <strain evidence="1 2">CBS 277.49</strain>
    </source>
</reference>
<name>A0A168ITB2_MUCCL</name>
<evidence type="ECO:0000313" key="1">
    <source>
        <dbReference type="EMBL" id="OAD00332.1"/>
    </source>
</evidence>